<dbReference type="Proteomes" id="UP000434957">
    <property type="component" value="Unassembled WGS sequence"/>
</dbReference>
<accession>A0A6A4DZT2</accession>
<name>A0A6A4DZT2_9STRA</name>
<keyword evidence="2" id="KW-1185">Reference proteome</keyword>
<comment type="caution">
    <text evidence="1">The sequence shown here is derived from an EMBL/GenBank/DDBJ whole genome shotgun (WGS) entry which is preliminary data.</text>
</comment>
<evidence type="ECO:0000313" key="2">
    <source>
        <dbReference type="Proteomes" id="UP000434957"/>
    </source>
</evidence>
<protein>
    <submittedName>
        <fullName evidence="1">Uncharacterized protein</fullName>
    </submittedName>
</protein>
<gene>
    <name evidence="1" type="ORF">PR003_g19033</name>
</gene>
<dbReference type="AlphaFoldDB" id="A0A6A4DZT2"/>
<proteinExistence type="predicted"/>
<organism evidence="1 2">
    <name type="scientific">Phytophthora rubi</name>
    <dbReference type="NCBI Taxonomy" id="129364"/>
    <lineage>
        <taxon>Eukaryota</taxon>
        <taxon>Sar</taxon>
        <taxon>Stramenopiles</taxon>
        <taxon>Oomycota</taxon>
        <taxon>Peronosporomycetes</taxon>
        <taxon>Peronosporales</taxon>
        <taxon>Peronosporaceae</taxon>
        <taxon>Phytophthora</taxon>
    </lineage>
</organism>
<evidence type="ECO:0000313" key="1">
    <source>
        <dbReference type="EMBL" id="KAE9315276.1"/>
    </source>
</evidence>
<reference evidence="1 2" key="1">
    <citation type="submission" date="2018-08" db="EMBL/GenBank/DDBJ databases">
        <title>Genomic investigation of the strawberry pathogen Phytophthora fragariae indicates pathogenicity is determined by transcriptional variation in three key races.</title>
        <authorList>
            <person name="Adams T.M."/>
            <person name="Armitage A.D."/>
            <person name="Sobczyk M.K."/>
            <person name="Bates H.J."/>
            <person name="Dunwell J.M."/>
            <person name="Nellist C.F."/>
            <person name="Harrison R.J."/>
        </authorList>
    </citation>
    <scope>NUCLEOTIDE SEQUENCE [LARGE SCALE GENOMIC DNA]</scope>
    <source>
        <strain evidence="1 2">SCRP333</strain>
    </source>
</reference>
<dbReference type="EMBL" id="QXFT01001570">
    <property type="protein sequence ID" value="KAE9315276.1"/>
    <property type="molecule type" value="Genomic_DNA"/>
</dbReference>
<sequence>MDRAWHTNGVAAQVVLSSYSPEATVVPALEST</sequence>